<feature type="region of interest" description="Disordered" evidence="1">
    <location>
        <begin position="237"/>
        <end position="315"/>
    </location>
</feature>
<feature type="region of interest" description="Disordered" evidence="1">
    <location>
        <begin position="327"/>
        <end position="463"/>
    </location>
</feature>
<feature type="compositionally biased region" description="Basic and acidic residues" evidence="1">
    <location>
        <begin position="424"/>
        <end position="438"/>
    </location>
</feature>
<dbReference type="Proteomes" id="UP000504637">
    <property type="component" value="Unplaced"/>
</dbReference>
<accession>A0A6J3M443</accession>
<protein>
    <submittedName>
        <fullName evidence="3">Uncharacterized protein</fullName>
    </submittedName>
</protein>
<organism evidence="3">
    <name type="scientific">Dissoconium aciculare CBS 342.82</name>
    <dbReference type="NCBI Taxonomy" id="1314786"/>
    <lineage>
        <taxon>Eukaryota</taxon>
        <taxon>Fungi</taxon>
        <taxon>Dikarya</taxon>
        <taxon>Ascomycota</taxon>
        <taxon>Pezizomycotina</taxon>
        <taxon>Dothideomycetes</taxon>
        <taxon>Dothideomycetidae</taxon>
        <taxon>Mycosphaerellales</taxon>
        <taxon>Dissoconiaceae</taxon>
        <taxon>Dissoconium</taxon>
    </lineage>
</organism>
<evidence type="ECO:0000256" key="1">
    <source>
        <dbReference type="SAM" id="MobiDB-lite"/>
    </source>
</evidence>
<feature type="compositionally biased region" description="Pro residues" evidence="1">
    <location>
        <begin position="395"/>
        <end position="409"/>
    </location>
</feature>
<keyword evidence="2" id="KW-1185">Reference proteome</keyword>
<reference evidence="3" key="2">
    <citation type="submission" date="2020-04" db="EMBL/GenBank/DDBJ databases">
        <authorList>
            <consortium name="NCBI Genome Project"/>
        </authorList>
    </citation>
    <scope>NUCLEOTIDE SEQUENCE</scope>
    <source>
        <strain evidence="3">CBS 342.82</strain>
    </source>
</reference>
<dbReference type="RefSeq" id="XP_033459704.1">
    <property type="nucleotide sequence ID" value="XM_033607630.1"/>
</dbReference>
<feature type="compositionally biased region" description="Low complexity" evidence="1">
    <location>
        <begin position="410"/>
        <end position="419"/>
    </location>
</feature>
<feature type="compositionally biased region" description="Acidic residues" evidence="1">
    <location>
        <begin position="439"/>
        <end position="463"/>
    </location>
</feature>
<feature type="compositionally biased region" description="Polar residues" evidence="1">
    <location>
        <begin position="338"/>
        <end position="347"/>
    </location>
</feature>
<proteinExistence type="predicted"/>
<gene>
    <name evidence="3" type="ORF">K489DRAFT_409806</name>
</gene>
<name>A0A6J3M443_9PEZI</name>
<feature type="compositionally biased region" description="Polar residues" evidence="1">
    <location>
        <begin position="237"/>
        <end position="250"/>
    </location>
</feature>
<sequence length="499" mass="55401">MSGLQRDKRDRNPPEWQECTFDEVRSLNPEAFICRSFTGREKVFKKGTYVCVAKAVGLEGWNLIQDDDLVLFPVQRSRLLRHSIGATKGVENQVVDSADATPDGSESATRDVFVTTGDLSACGDQGLPVLVEKGRPVLRFLRCGNVCHFIDLEGHIWLIDQKSVKENMRQWNSGEEDDFRDTHIRLESNIDTALLKEKPFVCRRDYVRFSDVKQSLMTRLTMRPHFSGAKLVMPTTTTAKAATSQITPGDSNKLRRRSAKSGNNETVGEEIAVQPRKRGRPKTALLPPQQSSMTIVKRPTESERPPGRSIEQPDAAEIVVARRSILPRPPPLVHDMGSTAQSSTEPTSSKREMMRHGSRFYQRGPREKAHPNNRSSSSSSSSSRLPSKQPATLHPRPPSRSPAALPPPAASHVAAAAASGIGTDPHDPKTQPDDHNNPSDDDDETGGQTQDDTDGDEDGEEGQFCEHCQCFPEDHGMRCLFRALYHDRVEEVPTIFPGR</sequence>
<dbReference type="AlphaFoldDB" id="A0A6J3M443"/>
<dbReference type="GeneID" id="54365429"/>
<reference evidence="3" key="3">
    <citation type="submission" date="2025-08" db="UniProtKB">
        <authorList>
            <consortium name="RefSeq"/>
        </authorList>
    </citation>
    <scope>IDENTIFICATION</scope>
    <source>
        <strain evidence="3">CBS 342.82</strain>
    </source>
</reference>
<evidence type="ECO:0000313" key="3">
    <source>
        <dbReference type="RefSeq" id="XP_033459704.1"/>
    </source>
</evidence>
<reference evidence="3" key="1">
    <citation type="submission" date="2020-01" db="EMBL/GenBank/DDBJ databases">
        <authorList>
            <consortium name="DOE Joint Genome Institute"/>
            <person name="Haridas S."/>
            <person name="Albert R."/>
            <person name="Binder M."/>
            <person name="Bloem J."/>
            <person name="Labutti K."/>
            <person name="Salamov A."/>
            <person name="Andreopoulos B."/>
            <person name="Baker S.E."/>
            <person name="Barry K."/>
            <person name="Bills G."/>
            <person name="Bluhm B.H."/>
            <person name="Cannon C."/>
            <person name="Castanera R."/>
            <person name="Culley D.E."/>
            <person name="Daum C."/>
            <person name="Ezra D."/>
            <person name="Gonzalez J.B."/>
            <person name="Henrissat B."/>
            <person name="Kuo A."/>
            <person name="Liang C."/>
            <person name="Lipzen A."/>
            <person name="Lutzoni F."/>
            <person name="Magnuson J."/>
            <person name="Mondo S."/>
            <person name="Nolan M."/>
            <person name="Ohm R."/>
            <person name="Pangilinan J."/>
            <person name="Park H.-J."/>
            <person name="Ramirez L."/>
            <person name="Alfaro M."/>
            <person name="Sun H."/>
            <person name="Tritt A."/>
            <person name="Yoshinaga Y."/>
            <person name="Zwiers L.-H."/>
            <person name="Turgeon B.G."/>
            <person name="Goodwin S.B."/>
            <person name="Spatafora J.W."/>
            <person name="Crous P.W."/>
            <person name="Grigoriev I.V."/>
        </authorList>
    </citation>
    <scope>NUCLEOTIDE SEQUENCE</scope>
    <source>
        <strain evidence="3">CBS 342.82</strain>
    </source>
</reference>
<evidence type="ECO:0000313" key="2">
    <source>
        <dbReference type="Proteomes" id="UP000504637"/>
    </source>
</evidence>